<accession>A0A1Y5FAY9</accession>
<feature type="signal peptide" evidence="1">
    <location>
        <begin position="1"/>
        <end position="19"/>
    </location>
</feature>
<evidence type="ECO:0000313" key="3">
    <source>
        <dbReference type="Proteomes" id="UP000196531"/>
    </source>
</evidence>
<sequence length="136" mass="15321">MKKLLVSAIILVTATSALAHRNTNCRTRTNRYGERIETCRTVSHSHRHDNDYGDGFFDGMLASSLILLTTSDAADDDYNRDFLESEITFALAIAEEGNIELTSELQKLVDETREANEGKEISDEEILEAYIIEFSK</sequence>
<feature type="chain" id="PRO_5012554259" description="Lipoprotein" evidence="1">
    <location>
        <begin position="20"/>
        <end position="136"/>
    </location>
</feature>
<evidence type="ECO:0008006" key="4">
    <source>
        <dbReference type="Google" id="ProtNLM"/>
    </source>
</evidence>
<name>A0A1Y5FAY9_9BACT</name>
<dbReference type="AlphaFoldDB" id="A0A1Y5FAY9"/>
<keyword evidence="1" id="KW-0732">Signal</keyword>
<organism evidence="2 3">
    <name type="scientific">Halobacteriovorax marinus</name>
    <dbReference type="NCBI Taxonomy" id="97084"/>
    <lineage>
        <taxon>Bacteria</taxon>
        <taxon>Pseudomonadati</taxon>
        <taxon>Bdellovibrionota</taxon>
        <taxon>Bacteriovoracia</taxon>
        <taxon>Bacteriovoracales</taxon>
        <taxon>Halobacteriovoraceae</taxon>
        <taxon>Halobacteriovorax</taxon>
    </lineage>
</organism>
<evidence type="ECO:0000256" key="1">
    <source>
        <dbReference type="SAM" id="SignalP"/>
    </source>
</evidence>
<proteinExistence type="predicted"/>
<protein>
    <recommendedName>
        <fullName evidence="4">Lipoprotein</fullName>
    </recommendedName>
</protein>
<comment type="caution">
    <text evidence="2">The sequence shown here is derived from an EMBL/GenBank/DDBJ whole genome shotgun (WGS) entry which is preliminary data.</text>
</comment>
<gene>
    <name evidence="2" type="ORF">A9Q84_09865</name>
</gene>
<reference evidence="3" key="1">
    <citation type="journal article" date="2017" name="Proc. Natl. Acad. Sci. U.S.A.">
        <title>Simulation of Deepwater Horizon oil plume reveals substrate specialization within a complex community of hydrocarbon-degraders.</title>
        <authorList>
            <person name="Hu P."/>
            <person name="Dubinsky E.A."/>
            <person name="Probst A.J."/>
            <person name="Wang J."/>
            <person name="Sieber C.M.K."/>
            <person name="Tom L.M."/>
            <person name="Gardinali P."/>
            <person name="Banfield J.F."/>
            <person name="Atlas R.M."/>
            <person name="Andersen G.L."/>
        </authorList>
    </citation>
    <scope>NUCLEOTIDE SEQUENCE [LARGE SCALE GENOMIC DNA]</scope>
</reference>
<evidence type="ECO:0000313" key="2">
    <source>
        <dbReference type="EMBL" id="OUR96641.1"/>
    </source>
</evidence>
<dbReference type="Proteomes" id="UP000196531">
    <property type="component" value="Unassembled WGS sequence"/>
</dbReference>
<dbReference type="EMBL" id="MAAO01000006">
    <property type="protein sequence ID" value="OUR96641.1"/>
    <property type="molecule type" value="Genomic_DNA"/>
</dbReference>